<keyword evidence="1" id="KW-0812">Transmembrane</keyword>
<evidence type="ECO:0000256" key="1">
    <source>
        <dbReference type="SAM" id="Phobius"/>
    </source>
</evidence>
<name>A0A2P2IQC6_RHIMU</name>
<dbReference type="AlphaFoldDB" id="A0A2P2IQC6"/>
<accession>A0A2P2IQC6</accession>
<evidence type="ECO:0000313" key="2">
    <source>
        <dbReference type="EMBL" id="MBW83407.1"/>
    </source>
</evidence>
<keyword evidence="1" id="KW-1133">Transmembrane helix</keyword>
<organism evidence="2">
    <name type="scientific">Rhizophora mucronata</name>
    <name type="common">Asiatic mangrove</name>
    <dbReference type="NCBI Taxonomy" id="61149"/>
    <lineage>
        <taxon>Eukaryota</taxon>
        <taxon>Viridiplantae</taxon>
        <taxon>Streptophyta</taxon>
        <taxon>Embryophyta</taxon>
        <taxon>Tracheophyta</taxon>
        <taxon>Spermatophyta</taxon>
        <taxon>Magnoliopsida</taxon>
        <taxon>eudicotyledons</taxon>
        <taxon>Gunneridae</taxon>
        <taxon>Pentapetalae</taxon>
        <taxon>rosids</taxon>
        <taxon>fabids</taxon>
        <taxon>Malpighiales</taxon>
        <taxon>Rhizophoraceae</taxon>
        <taxon>Rhizophora</taxon>
    </lineage>
</organism>
<keyword evidence="1" id="KW-0472">Membrane</keyword>
<feature type="transmembrane region" description="Helical" evidence="1">
    <location>
        <begin position="20"/>
        <end position="40"/>
    </location>
</feature>
<dbReference type="EMBL" id="GGEC01002924">
    <property type="protein sequence ID" value="MBW83407.1"/>
    <property type="molecule type" value="Transcribed_RNA"/>
</dbReference>
<sequence length="43" mass="5108">MHLDVIYRPKSENPTKKLKITLLFDSCVLLCGHLYVFFWFSGF</sequence>
<proteinExistence type="predicted"/>
<protein>
    <submittedName>
        <fullName evidence="2">Uncharacterized protein</fullName>
    </submittedName>
</protein>
<reference evidence="2" key="1">
    <citation type="submission" date="2018-02" db="EMBL/GenBank/DDBJ databases">
        <title>Rhizophora mucronata_Transcriptome.</title>
        <authorList>
            <person name="Meera S.P."/>
            <person name="Sreeshan A."/>
            <person name="Augustine A."/>
        </authorList>
    </citation>
    <scope>NUCLEOTIDE SEQUENCE</scope>
    <source>
        <tissue evidence="2">Leaf</tissue>
    </source>
</reference>